<dbReference type="Proteomes" id="UP000532440">
    <property type="component" value="Unassembled WGS sequence"/>
</dbReference>
<dbReference type="SUPFAM" id="SSF74653">
    <property type="entry name" value="TolA/TonB C-terminal domain"/>
    <property type="match status" value="1"/>
</dbReference>
<reference evidence="7 8" key="1">
    <citation type="submission" date="2020-08" db="EMBL/GenBank/DDBJ databases">
        <title>Genomic Encyclopedia of Type Strains, Phase IV (KMG-IV): sequencing the most valuable type-strain genomes for metagenomic binning, comparative biology and taxonomic classification.</title>
        <authorList>
            <person name="Goeker M."/>
        </authorList>
    </citation>
    <scope>NUCLEOTIDE SEQUENCE [LARGE SCALE GENOMIC DNA]</scope>
    <source>
        <strain evidence="7 8">DSM 29781</strain>
    </source>
</reference>
<evidence type="ECO:0000256" key="6">
    <source>
        <dbReference type="SAM" id="Phobius"/>
    </source>
</evidence>
<dbReference type="GO" id="GO:0016020">
    <property type="term" value="C:membrane"/>
    <property type="evidence" value="ECO:0007669"/>
    <property type="project" value="UniProtKB-SubCell"/>
</dbReference>
<evidence type="ECO:0000256" key="2">
    <source>
        <dbReference type="ARBA" id="ARBA00022692"/>
    </source>
</evidence>
<dbReference type="RefSeq" id="WP_183966151.1">
    <property type="nucleotide sequence ID" value="NZ_BAABEW010000001.1"/>
</dbReference>
<keyword evidence="3 6" id="KW-1133">Transmembrane helix</keyword>
<dbReference type="AlphaFoldDB" id="A0A7W8HGJ8"/>
<keyword evidence="8" id="KW-1185">Reference proteome</keyword>
<dbReference type="Gene3D" id="3.30.1150.10">
    <property type="match status" value="1"/>
</dbReference>
<comment type="caution">
    <text evidence="7">The sequence shown here is derived from an EMBL/GenBank/DDBJ whole genome shotgun (WGS) entry which is preliminary data.</text>
</comment>
<dbReference type="NCBIfam" id="TIGR01352">
    <property type="entry name" value="tonB_Cterm"/>
    <property type="match status" value="1"/>
</dbReference>
<evidence type="ECO:0000256" key="1">
    <source>
        <dbReference type="ARBA" id="ARBA00004167"/>
    </source>
</evidence>
<evidence type="ECO:0000256" key="5">
    <source>
        <dbReference type="SAM" id="MobiDB-lite"/>
    </source>
</evidence>
<dbReference type="InterPro" id="IPR006260">
    <property type="entry name" value="TonB/TolA_C"/>
</dbReference>
<sequence length="296" mass="32893">MSALALPRLPLRPEALRDPLFVGIAVSVLLHLLLAVLKFAPPEPLRLAPTDSRIEVVLLNARTERAPVKAEVAAQVDMEGGGDRDAGRAKSPLPAEQAVADGTGLREQRRRVQELEEQQRRLLALARGPQAFVESERRQAGAQPSPKAADADEVEQAITRLQAQIDRQISDYNKRPKRLTYGINAIGVSYARYVEDWAAKIERIGTSRYPPAARGRLYDTMIITVEIDRHGNVVDVILDRPSKHEVLNRAVREIVHAGAPYERFPPEMAREGDILQIVRSWTFTNDALSTDSVKTP</sequence>
<keyword evidence="4 6" id="KW-0472">Membrane</keyword>
<evidence type="ECO:0000313" key="7">
    <source>
        <dbReference type="EMBL" id="MBB5271621.1"/>
    </source>
</evidence>
<feature type="region of interest" description="Disordered" evidence="5">
    <location>
        <begin position="132"/>
        <end position="152"/>
    </location>
</feature>
<accession>A0A7W8HGJ8</accession>
<evidence type="ECO:0000313" key="8">
    <source>
        <dbReference type="Proteomes" id="UP000532440"/>
    </source>
</evidence>
<gene>
    <name evidence="7" type="ORF">HNQ70_001631</name>
</gene>
<comment type="subcellular location">
    <subcellularLocation>
        <location evidence="1">Membrane</location>
        <topology evidence="1">Single-pass membrane protein</topology>
    </subcellularLocation>
</comment>
<evidence type="ECO:0000256" key="4">
    <source>
        <dbReference type="ARBA" id="ARBA00023136"/>
    </source>
</evidence>
<name>A0A7W8HGJ8_9BURK</name>
<feature type="region of interest" description="Disordered" evidence="5">
    <location>
        <begin position="79"/>
        <end position="105"/>
    </location>
</feature>
<proteinExistence type="predicted"/>
<feature type="transmembrane region" description="Helical" evidence="6">
    <location>
        <begin position="20"/>
        <end position="40"/>
    </location>
</feature>
<protein>
    <submittedName>
        <fullName evidence="7">Protein TonB</fullName>
    </submittedName>
</protein>
<dbReference type="EMBL" id="JACHGB010000003">
    <property type="protein sequence ID" value="MBB5271621.1"/>
    <property type="molecule type" value="Genomic_DNA"/>
</dbReference>
<organism evidence="7 8">
    <name type="scientific">Quisquiliibacterium transsilvanicum</name>
    <dbReference type="NCBI Taxonomy" id="1549638"/>
    <lineage>
        <taxon>Bacteria</taxon>
        <taxon>Pseudomonadati</taxon>
        <taxon>Pseudomonadota</taxon>
        <taxon>Betaproteobacteria</taxon>
        <taxon>Burkholderiales</taxon>
        <taxon>Burkholderiaceae</taxon>
        <taxon>Quisquiliibacterium</taxon>
    </lineage>
</organism>
<evidence type="ECO:0000256" key="3">
    <source>
        <dbReference type="ARBA" id="ARBA00022989"/>
    </source>
</evidence>
<keyword evidence="2 6" id="KW-0812">Transmembrane</keyword>